<evidence type="ECO:0000256" key="1">
    <source>
        <dbReference type="SAM" id="Phobius"/>
    </source>
</evidence>
<dbReference type="PANTHER" id="PTHR13833">
    <property type="match status" value="1"/>
</dbReference>
<protein>
    <submittedName>
        <fullName evidence="3">Uncharacterized protein</fullName>
    </submittedName>
</protein>
<sequence length="141" mass="16196">MIYLVFIAGLANIEALLLIMAPPLFNVDHMEGEGNKGNQAIREIQLNDDDCSYDYDGSFHLGIAVLVAAAFFGYMLALLQQRVRAMFSSKDQHIQQQPQQQQQHHYRHFSSSPQTYYEKSCETNEIVFGAVQEQDGRREFY</sequence>
<dbReference type="AlphaFoldDB" id="A0A7N2R2E2"/>
<proteinExistence type="predicted"/>
<name>A0A7N2R2E2_QUELO</name>
<dbReference type="Gramene" id="QL04p008927:mrna">
    <property type="protein sequence ID" value="QL04p008927:mrna"/>
    <property type="gene ID" value="QL04p008927"/>
</dbReference>
<dbReference type="Proteomes" id="UP000594261">
    <property type="component" value="Chromosome 4"/>
</dbReference>
<reference evidence="3" key="2">
    <citation type="submission" date="2021-01" db="UniProtKB">
        <authorList>
            <consortium name="EnsemblPlants"/>
        </authorList>
    </citation>
    <scope>IDENTIFICATION</scope>
</reference>
<dbReference type="InParanoid" id="A0A7N2R2E2"/>
<reference evidence="3 4" key="1">
    <citation type="journal article" date="2016" name="G3 (Bethesda)">
        <title>First Draft Assembly and Annotation of the Genome of a California Endemic Oak Quercus lobata Nee (Fagaceae).</title>
        <authorList>
            <person name="Sork V.L."/>
            <person name="Fitz-Gibbon S.T."/>
            <person name="Puiu D."/>
            <person name="Crepeau M."/>
            <person name="Gugger P.F."/>
            <person name="Sherman R."/>
            <person name="Stevens K."/>
            <person name="Langley C.H."/>
            <person name="Pellegrini M."/>
            <person name="Salzberg S.L."/>
        </authorList>
    </citation>
    <scope>NUCLEOTIDE SEQUENCE [LARGE SCALE GENOMIC DNA]</scope>
    <source>
        <strain evidence="3 4">cv. SW786</strain>
    </source>
</reference>
<evidence type="ECO:0000313" key="4">
    <source>
        <dbReference type="Proteomes" id="UP000594261"/>
    </source>
</evidence>
<keyword evidence="1" id="KW-1133">Transmembrane helix</keyword>
<dbReference type="PANTHER" id="PTHR13833:SF78">
    <property type="entry name" value="POTASSIUM TRANSPORTER"/>
    <property type="match status" value="1"/>
</dbReference>
<keyword evidence="1" id="KW-0472">Membrane</keyword>
<keyword evidence="1" id="KW-0812">Transmembrane</keyword>
<dbReference type="EMBL" id="LRBV02000004">
    <property type="status" value="NOT_ANNOTATED_CDS"/>
    <property type="molecule type" value="Genomic_DNA"/>
</dbReference>
<evidence type="ECO:0000313" key="3">
    <source>
        <dbReference type="EnsemblPlants" id="QL04p008927:mrna"/>
    </source>
</evidence>
<evidence type="ECO:0000256" key="2">
    <source>
        <dbReference type="SAM" id="SignalP"/>
    </source>
</evidence>
<feature type="signal peptide" evidence="2">
    <location>
        <begin position="1"/>
        <end position="15"/>
    </location>
</feature>
<keyword evidence="2" id="KW-0732">Signal</keyword>
<keyword evidence="4" id="KW-1185">Reference proteome</keyword>
<organism evidence="3 4">
    <name type="scientific">Quercus lobata</name>
    <name type="common">Valley oak</name>
    <dbReference type="NCBI Taxonomy" id="97700"/>
    <lineage>
        <taxon>Eukaryota</taxon>
        <taxon>Viridiplantae</taxon>
        <taxon>Streptophyta</taxon>
        <taxon>Embryophyta</taxon>
        <taxon>Tracheophyta</taxon>
        <taxon>Spermatophyta</taxon>
        <taxon>Magnoliopsida</taxon>
        <taxon>eudicotyledons</taxon>
        <taxon>Gunneridae</taxon>
        <taxon>Pentapetalae</taxon>
        <taxon>rosids</taxon>
        <taxon>fabids</taxon>
        <taxon>Fagales</taxon>
        <taxon>Fagaceae</taxon>
        <taxon>Quercus</taxon>
    </lineage>
</organism>
<accession>A0A7N2R2E2</accession>
<feature type="chain" id="PRO_5029761293" evidence="2">
    <location>
        <begin position="16"/>
        <end position="141"/>
    </location>
</feature>
<feature type="transmembrane region" description="Helical" evidence="1">
    <location>
        <begin position="59"/>
        <end position="79"/>
    </location>
</feature>
<dbReference type="EnsemblPlants" id="QL04p008927:mrna">
    <property type="protein sequence ID" value="QL04p008927:mrna"/>
    <property type="gene ID" value="QL04p008927"/>
</dbReference>